<dbReference type="GO" id="GO:0030145">
    <property type="term" value="F:manganese ion binding"/>
    <property type="evidence" value="ECO:0007669"/>
    <property type="project" value="UniProtKB-UniRule"/>
</dbReference>
<dbReference type="CDD" id="cd07182">
    <property type="entry name" value="RNase_HII_bacteria_HII_like"/>
    <property type="match status" value="1"/>
</dbReference>
<dbReference type="PANTHER" id="PTHR10954:SF18">
    <property type="entry name" value="RIBONUCLEASE HII"/>
    <property type="match status" value="1"/>
</dbReference>
<dbReference type="GO" id="GO:0006298">
    <property type="term" value="P:mismatch repair"/>
    <property type="evidence" value="ECO:0007669"/>
    <property type="project" value="TreeGrafter"/>
</dbReference>
<proteinExistence type="inferred from homology"/>
<dbReference type="Proteomes" id="UP000007434">
    <property type="component" value="Chromosome"/>
</dbReference>
<evidence type="ECO:0000256" key="4">
    <source>
        <dbReference type="ARBA" id="ARBA00004496"/>
    </source>
</evidence>
<evidence type="ECO:0000256" key="10">
    <source>
        <dbReference type="ARBA" id="ARBA00022723"/>
    </source>
</evidence>
<dbReference type="GO" id="GO:0043137">
    <property type="term" value="P:DNA replication, removal of RNA primer"/>
    <property type="evidence" value="ECO:0007669"/>
    <property type="project" value="TreeGrafter"/>
</dbReference>
<evidence type="ECO:0000256" key="2">
    <source>
        <dbReference type="ARBA" id="ARBA00001946"/>
    </source>
</evidence>
<dbReference type="InterPro" id="IPR024567">
    <property type="entry name" value="RNase_HII/HIII_dom"/>
</dbReference>
<evidence type="ECO:0000256" key="12">
    <source>
        <dbReference type="ARBA" id="ARBA00022801"/>
    </source>
</evidence>
<gene>
    <name evidence="14" type="primary">rnhB</name>
    <name evidence="18" type="ordered locus">Halsa_1361</name>
</gene>
<keyword evidence="12 14" id="KW-0378">Hydrolase</keyword>
<dbReference type="STRING" id="656519.Halsa_1361"/>
<keyword evidence="8 14" id="KW-0963">Cytoplasm</keyword>
<evidence type="ECO:0000256" key="1">
    <source>
        <dbReference type="ARBA" id="ARBA00000077"/>
    </source>
</evidence>
<keyword evidence="13 14" id="KW-0464">Manganese</keyword>
<dbReference type="EC" id="3.1.26.4" evidence="6 14"/>
<feature type="binding site" evidence="14 15">
    <location>
        <position position="86"/>
    </location>
    <ligand>
        <name>a divalent metal cation</name>
        <dbReference type="ChEBI" id="CHEBI:60240"/>
    </ligand>
</feature>
<feature type="domain" description="RNase H type-2" evidence="17">
    <location>
        <begin position="79"/>
        <end position="265"/>
    </location>
</feature>
<feature type="binding site" evidence="14 15">
    <location>
        <position position="180"/>
    </location>
    <ligand>
        <name>a divalent metal cation</name>
        <dbReference type="ChEBI" id="CHEBI:60240"/>
    </ligand>
</feature>
<evidence type="ECO:0000256" key="14">
    <source>
        <dbReference type="HAMAP-Rule" id="MF_00052"/>
    </source>
</evidence>
<dbReference type="GO" id="GO:0003723">
    <property type="term" value="F:RNA binding"/>
    <property type="evidence" value="ECO:0007669"/>
    <property type="project" value="UniProtKB-UniRule"/>
</dbReference>
<evidence type="ECO:0000256" key="8">
    <source>
        <dbReference type="ARBA" id="ARBA00022490"/>
    </source>
</evidence>
<dbReference type="NCBIfam" id="NF000595">
    <property type="entry name" value="PRK00015.1-3"/>
    <property type="match status" value="1"/>
</dbReference>
<keyword evidence="11 14" id="KW-0255">Endonuclease</keyword>
<accession>E4RL24</accession>
<dbReference type="NCBIfam" id="NF000594">
    <property type="entry name" value="PRK00015.1-1"/>
    <property type="match status" value="1"/>
</dbReference>
<dbReference type="KEGG" id="has:Halsa_1361"/>
<dbReference type="InterPro" id="IPR001352">
    <property type="entry name" value="RNase_HII/HIII"/>
</dbReference>
<dbReference type="eggNOG" id="COG0164">
    <property type="taxonomic scope" value="Bacteria"/>
</dbReference>
<dbReference type="GO" id="GO:0005737">
    <property type="term" value="C:cytoplasm"/>
    <property type="evidence" value="ECO:0007669"/>
    <property type="project" value="UniProtKB-SubCell"/>
</dbReference>
<dbReference type="EMBL" id="CP002304">
    <property type="protein sequence ID" value="ADQ14788.1"/>
    <property type="molecule type" value="Genomic_DNA"/>
</dbReference>
<organism evidence="18 19">
    <name type="scientific">Halanaerobium hydrogeniformans</name>
    <name type="common">Halanaerobium sp. (strain sapolanicus)</name>
    <dbReference type="NCBI Taxonomy" id="656519"/>
    <lineage>
        <taxon>Bacteria</taxon>
        <taxon>Bacillati</taxon>
        <taxon>Bacillota</taxon>
        <taxon>Clostridia</taxon>
        <taxon>Halanaerobiales</taxon>
        <taxon>Halanaerobiaceae</taxon>
        <taxon>Halanaerobium</taxon>
    </lineage>
</organism>
<dbReference type="HOGENOM" id="CLU_036532_2_1_9"/>
<dbReference type="GO" id="GO:0032299">
    <property type="term" value="C:ribonuclease H2 complex"/>
    <property type="evidence" value="ECO:0007669"/>
    <property type="project" value="TreeGrafter"/>
</dbReference>
<dbReference type="InterPro" id="IPR012337">
    <property type="entry name" value="RNaseH-like_sf"/>
</dbReference>
<dbReference type="AlphaFoldDB" id="E4RL24"/>
<evidence type="ECO:0000313" key="18">
    <source>
        <dbReference type="EMBL" id="ADQ14788.1"/>
    </source>
</evidence>
<evidence type="ECO:0000256" key="9">
    <source>
        <dbReference type="ARBA" id="ARBA00022722"/>
    </source>
</evidence>
<evidence type="ECO:0000256" key="16">
    <source>
        <dbReference type="RuleBase" id="RU003515"/>
    </source>
</evidence>
<dbReference type="InterPro" id="IPR022898">
    <property type="entry name" value="RNase_HII"/>
</dbReference>
<name>E4RL24_HALHG</name>
<evidence type="ECO:0000256" key="5">
    <source>
        <dbReference type="ARBA" id="ARBA00007383"/>
    </source>
</evidence>
<comment type="function">
    <text evidence="3 14 16">Endonuclease that specifically degrades the RNA of RNA-DNA hybrids.</text>
</comment>
<sequence>MKYPDFDELTIKEIKDYTKDLETDDSLIELANILSEDERKGVKRIAKKLKNKLAKKEAVIAKWVNMNSLQEKLESNGYQAVIGIDEAGRGPLAGPVVAAAVLLDSTKPIYGLDDSKKLSREKREKLLEEIKKKAKVGIGQASSKEIDKYNIREATFAAMKRAVKNLLPQLEEKPDLLLVDGNTVIPDLKIDQKAVIDGDAKINSIAAASIAAKVSRDQIIFEYAEEYPEYNFKSNKGYGTAEHIAALEEHGSSPIHRKSFGRVPK</sequence>
<keyword evidence="10 14" id="KW-0479">Metal-binding</keyword>
<dbReference type="Pfam" id="PF01351">
    <property type="entry name" value="RNase_HII"/>
    <property type="match status" value="1"/>
</dbReference>
<protein>
    <recommendedName>
        <fullName evidence="7 14">Ribonuclease HII</fullName>
        <shortName evidence="14">RNase HII</shortName>
        <ecNumber evidence="6 14">3.1.26.4</ecNumber>
    </recommendedName>
</protein>
<keyword evidence="19" id="KW-1185">Reference proteome</keyword>
<comment type="subcellular location">
    <subcellularLocation>
        <location evidence="4 14">Cytoplasm</location>
    </subcellularLocation>
</comment>
<evidence type="ECO:0000256" key="11">
    <source>
        <dbReference type="ARBA" id="ARBA00022759"/>
    </source>
</evidence>
<reference evidence="18 19" key="2">
    <citation type="journal article" date="2011" name="J. Bacteriol.">
        <title>Complete Genome Sequence of the Haloalkaliphilic, Hydrogen Producing Halanaerobium hydrogenoformans.</title>
        <authorList>
            <person name="Brown S.D."/>
            <person name="Begemann M.B."/>
            <person name="Mormile M.R."/>
            <person name="Wall J.D."/>
            <person name="Han C.S."/>
            <person name="Goodwin L.A."/>
            <person name="Pitluck S."/>
            <person name="Land M.L."/>
            <person name="Hauser L.J."/>
            <person name="Elias D.A."/>
        </authorList>
    </citation>
    <scope>NUCLEOTIDE SEQUENCE [LARGE SCALE GENOMIC DNA]</scope>
    <source>
        <strain evidence="19">sapolanicus</strain>
    </source>
</reference>
<reference evidence="18 19" key="1">
    <citation type="submission" date="2010-11" db="EMBL/GenBank/DDBJ databases">
        <title>Complete sequence of Halanaerobium sp. sapolanicus.</title>
        <authorList>
            <consortium name="US DOE Joint Genome Institute"/>
            <person name="Lucas S."/>
            <person name="Copeland A."/>
            <person name="Lapidus A."/>
            <person name="Cheng J.-F."/>
            <person name="Bruce D."/>
            <person name="Goodwin L."/>
            <person name="Pitluck S."/>
            <person name="Davenport K."/>
            <person name="Detter J.C."/>
            <person name="Han C."/>
            <person name="Tapia R."/>
            <person name="Land M."/>
            <person name="Hauser L."/>
            <person name="Jeffries C."/>
            <person name="Kyrpides N."/>
            <person name="Ivanova N."/>
            <person name="Mikhailova N."/>
            <person name="Begemann M.B."/>
            <person name="Mormile M.R."/>
            <person name="Wall J.D."/>
            <person name="Elias D.A."/>
            <person name="Woyke T."/>
        </authorList>
    </citation>
    <scope>NUCLEOTIDE SEQUENCE [LARGE SCALE GENOMIC DNA]</scope>
    <source>
        <strain evidence="19">sapolanicus</strain>
    </source>
</reference>
<comment type="similarity">
    <text evidence="5 14 16">Belongs to the RNase HII family.</text>
</comment>
<comment type="catalytic activity">
    <reaction evidence="1 14 15 16">
        <text>Endonucleolytic cleavage to 5'-phosphomonoester.</text>
        <dbReference type="EC" id="3.1.26.4"/>
    </reaction>
</comment>
<evidence type="ECO:0000313" key="19">
    <source>
        <dbReference type="Proteomes" id="UP000007434"/>
    </source>
</evidence>
<comment type="cofactor">
    <cofactor evidence="14 15">
        <name>Mn(2+)</name>
        <dbReference type="ChEBI" id="CHEBI:29035"/>
    </cofactor>
    <cofactor evidence="14 15">
        <name>Mg(2+)</name>
        <dbReference type="ChEBI" id="CHEBI:18420"/>
    </cofactor>
    <text evidence="14 15">Manganese or magnesium. Binds 1 divalent metal ion per monomer in the absence of substrate. May bind a second metal ion after substrate binding.</text>
</comment>
<keyword evidence="9 14" id="KW-0540">Nuclease</keyword>
<dbReference type="InterPro" id="IPR036397">
    <property type="entry name" value="RNaseH_sf"/>
</dbReference>
<dbReference type="PROSITE" id="PS51975">
    <property type="entry name" value="RNASE_H_2"/>
    <property type="match status" value="1"/>
</dbReference>
<evidence type="ECO:0000256" key="13">
    <source>
        <dbReference type="ARBA" id="ARBA00023211"/>
    </source>
</evidence>
<evidence type="ECO:0000259" key="17">
    <source>
        <dbReference type="PROSITE" id="PS51975"/>
    </source>
</evidence>
<dbReference type="SUPFAM" id="SSF53098">
    <property type="entry name" value="Ribonuclease H-like"/>
    <property type="match status" value="1"/>
</dbReference>
<dbReference type="GO" id="GO:0004523">
    <property type="term" value="F:RNA-DNA hybrid ribonuclease activity"/>
    <property type="evidence" value="ECO:0007669"/>
    <property type="project" value="UniProtKB-UniRule"/>
</dbReference>
<evidence type="ECO:0000256" key="15">
    <source>
        <dbReference type="PROSITE-ProRule" id="PRU01319"/>
    </source>
</evidence>
<dbReference type="Gene3D" id="3.30.420.10">
    <property type="entry name" value="Ribonuclease H-like superfamily/Ribonuclease H"/>
    <property type="match status" value="1"/>
</dbReference>
<evidence type="ECO:0000256" key="7">
    <source>
        <dbReference type="ARBA" id="ARBA00019179"/>
    </source>
</evidence>
<feature type="binding site" evidence="14 15">
    <location>
        <position position="85"/>
    </location>
    <ligand>
        <name>a divalent metal cation</name>
        <dbReference type="ChEBI" id="CHEBI:60240"/>
    </ligand>
</feature>
<dbReference type="PANTHER" id="PTHR10954">
    <property type="entry name" value="RIBONUCLEASE H2 SUBUNIT A"/>
    <property type="match status" value="1"/>
</dbReference>
<dbReference type="HAMAP" id="MF_00052_B">
    <property type="entry name" value="RNase_HII_B"/>
    <property type="match status" value="1"/>
</dbReference>
<evidence type="ECO:0000256" key="6">
    <source>
        <dbReference type="ARBA" id="ARBA00012180"/>
    </source>
</evidence>
<comment type="cofactor">
    <cofactor evidence="2">
        <name>Mg(2+)</name>
        <dbReference type="ChEBI" id="CHEBI:18420"/>
    </cofactor>
</comment>
<evidence type="ECO:0000256" key="3">
    <source>
        <dbReference type="ARBA" id="ARBA00004065"/>
    </source>
</evidence>